<gene>
    <name evidence="1" type="ORF">SAMN02745138_00790</name>
</gene>
<organism evidence="1 2">
    <name type="scientific">Anaerotignum lactatifermentans DSM 14214</name>
    <dbReference type="NCBI Taxonomy" id="1121323"/>
    <lineage>
        <taxon>Bacteria</taxon>
        <taxon>Bacillati</taxon>
        <taxon>Bacillota</taxon>
        <taxon>Clostridia</taxon>
        <taxon>Lachnospirales</taxon>
        <taxon>Anaerotignaceae</taxon>
        <taxon>Anaerotignum</taxon>
    </lineage>
</organism>
<protein>
    <submittedName>
        <fullName evidence="1">Uncharacterized protein</fullName>
    </submittedName>
</protein>
<dbReference type="Proteomes" id="UP000183975">
    <property type="component" value="Unassembled WGS sequence"/>
</dbReference>
<name>A0A1M6N751_9FIRM</name>
<keyword evidence="2" id="KW-1185">Reference proteome</keyword>
<dbReference type="AlphaFoldDB" id="A0A1M6N751"/>
<evidence type="ECO:0000313" key="1">
    <source>
        <dbReference type="EMBL" id="SHJ91565.1"/>
    </source>
</evidence>
<reference evidence="1 2" key="1">
    <citation type="submission" date="2016-11" db="EMBL/GenBank/DDBJ databases">
        <authorList>
            <person name="Jaros S."/>
            <person name="Januszkiewicz K."/>
            <person name="Wedrychowicz H."/>
        </authorList>
    </citation>
    <scope>NUCLEOTIDE SEQUENCE [LARGE SCALE GENOMIC DNA]</scope>
    <source>
        <strain evidence="1 2">DSM 14214</strain>
    </source>
</reference>
<evidence type="ECO:0000313" key="2">
    <source>
        <dbReference type="Proteomes" id="UP000183975"/>
    </source>
</evidence>
<dbReference type="RefSeq" id="WP_072849399.1">
    <property type="nucleotide sequence ID" value="NZ_FRAH01000009.1"/>
</dbReference>
<sequence>MDTSKARELLSILADGIDPFTGEILPEDHVCNEPDMIRALHLAVQQLGNVKTSVTRSRPENAGKPWSEEDDRILCEMFERGCKRKEMKEYFKRTGGAIIARLEHLGKI</sequence>
<proteinExistence type="predicted"/>
<dbReference type="OrthoDB" id="9763310at2"/>
<accession>A0A1M6N751</accession>
<dbReference type="EMBL" id="FRAH01000009">
    <property type="protein sequence ID" value="SHJ91565.1"/>
    <property type="molecule type" value="Genomic_DNA"/>
</dbReference>